<evidence type="ECO:0000313" key="11">
    <source>
        <dbReference type="EMBL" id="KAI9200042.1"/>
    </source>
</evidence>
<keyword evidence="4" id="KW-0847">Vitamin C</keyword>
<gene>
    <name evidence="11" type="ORF">LWI28_001831</name>
</gene>
<dbReference type="FunFam" id="2.60.120.330:FF:000009">
    <property type="entry name" value="Flavonol synthase"/>
    <property type="match status" value="1"/>
</dbReference>
<dbReference type="EMBL" id="JAJSOW010000001">
    <property type="protein sequence ID" value="KAI9200042.1"/>
    <property type="molecule type" value="Genomic_DNA"/>
</dbReference>
<organism evidence="11 12">
    <name type="scientific">Acer negundo</name>
    <name type="common">Box elder</name>
    <dbReference type="NCBI Taxonomy" id="4023"/>
    <lineage>
        <taxon>Eukaryota</taxon>
        <taxon>Viridiplantae</taxon>
        <taxon>Streptophyta</taxon>
        <taxon>Embryophyta</taxon>
        <taxon>Tracheophyta</taxon>
        <taxon>Spermatophyta</taxon>
        <taxon>Magnoliopsida</taxon>
        <taxon>eudicotyledons</taxon>
        <taxon>Gunneridae</taxon>
        <taxon>Pentapetalae</taxon>
        <taxon>rosids</taxon>
        <taxon>malvids</taxon>
        <taxon>Sapindales</taxon>
        <taxon>Sapindaceae</taxon>
        <taxon>Hippocastanoideae</taxon>
        <taxon>Acereae</taxon>
        <taxon>Acer</taxon>
    </lineage>
</organism>
<dbReference type="SUPFAM" id="SSF51197">
    <property type="entry name" value="Clavaminate synthase-like"/>
    <property type="match status" value="1"/>
</dbReference>
<dbReference type="InterPro" id="IPR044861">
    <property type="entry name" value="IPNS-like_FE2OG_OXY"/>
</dbReference>
<dbReference type="GO" id="GO:0046872">
    <property type="term" value="F:metal ion binding"/>
    <property type="evidence" value="ECO:0007669"/>
    <property type="project" value="UniProtKB-KW"/>
</dbReference>
<dbReference type="InterPro" id="IPR026992">
    <property type="entry name" value="DIOX_N"/>
</dbReference>
<reference evidence="11" key="1">
    <citation type="journal article" date="2022" name="Plant J.">
        <title>Strategies of tolerance reflected in two North American maple genomes.</title>
        <authorList>
            <person name="McEvoy S.L."/>
            <person name="Sezen U.U."/>
            <person name="Trouern-Trend A."/>
            <person name="McMahon S.M."/>
            <person name="Schaberg P.G."/>
            <person name="Yang J."/>
            <person name="Wegrzyn J.L."/>
            <person name="Swenson N.G."/>
        </authorList>
    </citation>
    <scope>NUCLEOTIDE SEQUENCE</scope>
    <source>
        <strain evidence="11">91603</strain>
    </source>
</reference>
<dbReference type="GO" id="GO:0031418">
    <property type="term" value="F:L-ascorbic acid binding"/>
    <property type="evidence" value="ECO:0007669"/>
    <property type="project" value="UniProtKB-KW"/>
</dbReference>
<evidence type="ECO:0000256" key="6">
    <source>
        <dbReference type="ARBA" id="ARBA00023002"/>
    </source>
</evidence>
<accession>A0AAD5JV31</accession>
<reference evidence="11" key="2">
    <citation type="submission" date="2023-02" db="EMBL/GenBank/DDBJ databases">
        <authorList>
            <person name="Swenson N.G."/>
            <person name="Wegrzyn J.L."/>
            <person name="Mcevoy S.L."/>
        </authorList>
    </citation>
    <scope>NUCLEOTIDE SEQUENCE</scope>
    <source>
        <strain evidence="11">91603</strain>
        <tissue evidence="11">Leaf</tissue>
    </source>
</reference>
<dbReference type="PANTHER" id="PTHR47991">
    <property type="entry name" value="OXOGLUTARATE/IRON-DEPENDENT DIOXYGENASE"/>
    <property type="match status" value="1"/>
</dbReference>
<evidence type="ECO:0000256" key="3">
    <source>
        <dbReference type="ARBA" id="ARBA00022723"/>
    </source>
</evidence>
<protein>
    <recommendedName>
        <fullName evidence="10">Fe2OG dioxygenase domain-containing protein</fullName>
    </recommendedName>
</protein>
<evidence type="ECO:0000256" key="5">
    <source>
        <dbReference type="ARBA" id="ARBA00022964"/>
    </source>
</evidence>
<dbReference type="InterPro" id="IPR050295">
    <property type="entry name" value="Plant_2OG-oxidoreductases"/>
</dbReference>
<feature type="compositionally biased region" description="Low complexity" evidence="9">
    <location>
        <begin position="635"/>
        <end position="649"/>
    </location>
</feature>
<keyword evidence="8" id="KW-0284">Flavonoid biosynthesis</keyword>
<dbReference type="Pfam" id="PF03171">
    <property type="entry name" value="2OG-FeII_Oxy"/>
    <property type="match status" value="1"/>
</dbReference>
<feature type="compositionally biased region" description="Pro residues" evidence="9">
    <location>
        <begin position="650"/>
        <end position="668"/>
    </location>
</feature>
<evidence type="ECO:0000256" key="4">
    <source>
        <dbReference type="ARBA" id="ARBA00022896"/>
    </source>
</evidence>
<dbReference type="Proteomes" id="UP001064489">
    <property type="component" value="Chromosome 9"/>
</dbReference>
<evidence type="ECO:0000256" key="1">
    <source>
        <dbReference type="ARBA" id="ARBA00001961"/>
    </source>
</evidence>
<sequence>MEVERVQALANGGLNELPAQFIRPAHERPENSKPIEGIKVPVISLSQPDHNLLVKEIFEASNQWGFFLITDHGISPSLIERLQEVGQEFFKLPQEEREAYANDPSTGKFEGYGTKMTKNQDEKVEWVDYFFHLMAPKTKVNFDFWPKNPPSYREVTEEYNKEILRITYQLLELLSEGLGLSGKILESHLGGEEIETEMKINMYPPCPQPQLALGVEPHTDMSALTLLVPNDVPGLQVWKDGNWVAVDYLSNALFVHIGDQVEVLSNGKYKSVLHRSVVNKERMRMSWAVFCTPPHEALIGPLPEIMDDQNPAKFSTKTYAEYRYRKFNKIPHKFECKKKDANGNSKSRSEIGKTWDLLPIEERANFGQAADAAVAARNISGEQPHHESFVIPKNSDFPPTDEEIPSTTNHLGHKAETINTRCTLSRWCQIVKKLSKEQKQAIHALRFGNLLALDCGHIRLKICRWLVDNFDTKAFSIDIHGRRFVLNSSVFARVSGISNLGDQIFISGDVPNLDFWKSKFPITSRGIFLKDIEHSLEEMTTTDDKFKISIEEFFKQPTQSNGQYNCAAHGETNQANQGPVTGNHAHTKGIVDVLQLVKEIQSTMKTELDDIRTKVNFLYDKFSLMEDKNLYNNLHNTSNHHNSMHNIPLNPTPPPPPPPPPPPHPPSSRPLSNPTSQHPTIEVSSNNTRTLPQHEQTISKSTPSWMKSYSEPPLEDGNTPDLPMEDLRNDDPYYVPLVLTIPSLVGERITSQPEANNQYLQAMSQHMNSNHQTYMSEFSNINQRLDGFQWGLVTHGVNISFMYQRENRRPSRGTESSSHRPPSDPNMPFQDPNSPHQGP</sequence>
<dbReference type="Gene3D" id="2.60.120.330">
    <property type="entry name" value="B-lactam Antibiotic, Isopenicillin N Synthase, Chain"/>
    <property type="match status" value="1"/>
</dbReference>
<comment type="similarity">
    <text evidence="2">Belongs to the iron/ascorbate-dependent oxidoreductase family.</text>
</comment>
<dbReference type="Pfam" id="PF14226">
    <property type="entry name" value="DIOX_N"/>
    <property type="match status" value="1"/>
</dbReference>
<dbReference type="InterPro" id="IPR027443">
    <property type="entry name" value="IPNS-like_sf"/>
</dbReference>
<dbReference type="AlphaFoldDB" id="A0AAD5JV31"/>
<feature type="region of interest" description="Disordered" evidence="9">
    <location>
        <begin position="806"/>
        <end position="839"/>
    </location>
</feature>
<dbReference type="GO" id="GO:0009813">
    <property type="term" value="P:flavonoid biosynthetic process"/>
    <property type="evidence" value="ECO:0007669"/>
    <property type="project" value="UniProtKB-KW"/>
</dbReference>
<evidence type="ECO:0000313" key="12">
    <source>
        <dbReference type="Proteomes" id="UP001064489"/>
    </source>
</evidence>
<feature type="compositionally biased region" description="Polar residues" evidence="9">
    <location>
        <begin position="675"/>
        <end position="707"/>
    </location>
</feature>
<feature type="domain" description="Fe2OG dioxygenase" evidence="10">
    <location>
        <begin position="194"/>
        <end position="293"/>
    </location>
</feature>
<comment type="cofactor">
    <cofactor evidence="1">
        <name>L-ascorbate</name>
        <dbReference type="ChEBI" id="CHEBI:38290"/>
    </cofactor>
</comment>
<dbReference type="GO" id="GO:0046148">
    <property type="term" value="P:pigment biosynthetic process"/>
    <property type="evidence" value="ECO:0007669"/>
    <property type="project" value="UniProtKB-ARBA"/>
</dbReference>
<keyword evidence="7" id="KW-0408">Iron</keyword>
<name>A0AAD5JV31_ACENE</name>
<comment type="caution">
    <text evidence="11">The sequence shown here is derived from an EMBL/GenBank/DDBJ whole genome shotgun (WGS) entry which is preliminary data.</text>
</comment>
<proteinExistence type="inferred from homology"/>
<dbReference type="PROSITE" id="PS51471">
    <property type="entry name" value="FE2OG_OXY"/>
    <property type="match status" value="1"/>
</dbReference>
<keyword evidence="5" id="KW-0223">Dioxygenase</keyword>
<evidence type="ECO:0000256" key="8">
    <source>
        <dbReference type="ARBA" id="ARBA00023241"/>
    </source>
</evidence>
<evidence type="ECO:0000256" key="9">
    <source>
        <dbReference type="SAM" id="MobiDB-lite"/>
    </source>
</evidence>
<keyword evidence="12" id="KW-1185">Reference proteome</keyword>
<dbReference type="InterPro" id="IPR005123">
    <property type="entry name" value="Oxoglu/Fe-dep_dioxygenase_dom"/>
</dbReference>
<evidence type="ECO:0000259" key="10">
    <source>
        <dbReference type="PROSITE" id="PS51471"/>
    </source>
</evidence>
<keyword evidence="3" id="KW-0479">Metal-binding</keyword>
<dbReference type="GO" id="GO:0051213">
    <property type="term" value="F:dioxygenase activity"/>
    <property type="evidence" value="ECO:0007669"/>
    <property type="project" value="UniProtKB-KW"/>
</dbReference>
<evidence type="ECO:0000256" key="2">
    <source>
        <dbReference type="ARBA" id="ARBA00008056"/>
    </source>
</evidence>
<evidence type="ECO:0000256" key="7">
    <source>
        <dbReference type="ARBA" id="ARBA00023004"/>
    </source>
</evidence>
<keyword evidence="6" id="KW-0560">Oxidoreductase</keyword>
<feature type="region of interest" description="Disordered" evidence="9">
    <location>
        <begin position="635"/>
        <end position="722"/>
    </location>
</feature>